<dbReference type="EMBL" id="AMZY02000008">
    <property type="protein sequence ID" value="EMS33829.1"/>
    <property type="molecule type" value="Genomic_DNA"/>
</dbReference>
<accession>M7XG72</accession>
<organism evidence="1 2">
    <name type="scientific">Mariniradius saccharolyticus AK6</name>
    <dbReference type="NCBI Taxonomy" id="1239962"/>
    <lineage>
        <taxon>Bacteria</taxon>
        <taxon>Pseudomonadati</taxon>
        <taxon>Bacteroidota</taxon>
        <taxon>Cytophagia</taxon>
        <taxon>Cytophagales</taxon>
        <taxon>Cyclobacteriaceae</taxon>
        <taxon>Mariniradius</taxon>
    </lineage>
</organism>
<evidence type="ECO:0000313" key="1">
    <source>
        <dbReference type="EMBL" id="EMS33829.1"/>
    </source>
</evidence>
<gene>
    <name evidence="1" type="ORF">C943_04148</name>
</gene>
<sequence>MAGTPILQNPQVAMRTTAQYPEIKFSLHGRTRLSQRGITEEAVLQVIRFGEIIHKQGLKFHYLPKSKGKALGKKELEATRDLLVITNRSRTEVITCYKHPKAVHEVKKKPKRLSK</sequence>
<name>M7XG72_9BACT</name>
<proteinExistence type="predicted"/>
<evidence type="ECO:0000313" key="2">
    <source>
        <dbReference type="Proteomes" id="UP000010953"/>
    </source>
</evidence>
<reference evidence="1" key="1">
    <citation type="submission" date="2013-01" db="EMBL/GenBank/DDBJ databases">
        <title>Genome assembly of Mariniradius saccharolyticus AK6.</title>
        <authorList>
            <person name="Vaidya B."/>
            <person name="Khatri I."/>
            <person name="Tanuku N.R.S."/>
            <person name="Subramanian S."/>
            <person name="Pinnaka A."/>
        </authorList>
    </citation>
    <scope>NUCLEOTIDE SEQUENCE [LARGE SCALE GENOMIC DNA]</scope>
    <source>
        <strain evidence="1">AK6</strain>
    </source>
</reference>
<dbReference type="Pfam" id="PF14076">
    <property type="entry name" value="DUF4258"/>
    <property type="match status" value="1"/>
</dbReference>
<keyword evidence="2" id="KW-1185">Reference proteome</keyword>
<protein>
    <recommendedName>
        <fullName evidence="3">DUF4258 domain-containing protein</fullName>
    </recommendedName>
</protein>
<comment type="caution">
    <text evidence="1">The sequence shown here is derived from an EMBL/GenBank/DDBJ whole genome shotgun (WGS) entry which is preliminary data.</text>
</comment>
<dbReference type="STRING" id="1239962.C943_04148"/>
<dbReference type="Proteomes" id="UP000010953">
    <property type="component" value="Unassembled WGS sequence"/>
</dbReference>
<dbReference type="InterPro" id="IPR025354">
    <property type="entry name" value="DUF4258"/>
</dbReference>
<dbReference type="AlphaFoldDB" id="M7XG72"/>
<evidence type="ECO:0008006" key="3">
    <source>
        <dbReference type="Google" id="ProtNLM"/>
    </source>
</evidence>
<dbReference type="InParanoid" id="M7XG72"/>